<sequence length="1383" mass="141261">MENASGSSDRDSTANGMAPHDGMAPARGDGPPFRVRPHAVSEDVTSTGIGELINELQILLSEAKHGPQDLMPFAGGRWRGSMRRQASTARSSLEQVSSTEVAELQLALQQSGGALRASQLHLQALSARVEELQAQLETECESMVAQVQEELLAAHVQHERTVKALQERLRRQQAAADDAARAAAARHAALEEQLQAEHTAAGPGSCQEDLQLRLQAHERLLAELQAELLPPLVGPPSSAPPAPESGAHPLSAADMAALVQAVRGLKADLQEQRTRSPTAADAGGPELGGCMASLGAEAASLAAANSALQAELLGAGERQAGLVAEVAELREELRRVRWEQAQAPQRKDGLRQDAKAEPQLAGAGDGPQQQLPSAPPELSAPPAVPRASETRLELAAGMARLQAALADLQLAEGQQRRQAREATDLAVAALEGAAAADASRALLQSEAAQLRMQAADLGEQLGQARGRARAEVARLAEACAAMAGLRAQRAQELGADRAWWAAVQARTAAREVCGRAFRAVERAVAGEHVRCLTGRLEAAEAHARAQDAASEAAAAALADAEATAAAQAAQAATEATAAAQAAADAAAARAREHVHRLAVALTAARCELAEAGSEREELRLALARAAGELVKLQGREAHLGAGLAAEQSARSEAEAALAAERSARGEAEAAAAGLRALLAAAEAEVRERLEPALAESQQQLQASTERAAAARGALLAEARVARAAQGELRVQLAAVESASGAIEAERAALARQLACERSQHAACAARAITARALLAAERSATDSRAAALAGAACAEDRGDVAAGPHPPASAVPEAMRVTTVLWELASPMGSAQEGGWPQPTPGAAAPAAGRPPPRQPALDALVGGSGGLGAPFLPVLAAQRAAGTAAPGAAAAPAGQEPLWTKNAVWVSRPGLPGSVGSAASPLASASLSAFQGAQLEASIAALESELAASRAALSAQRPASGSGADCEGHATGTKAGKVGQEGSASVPVVGAREPGAPGKEEAAVREAEVRAVTLRVLRAVERDEAARQLHAERAAHAACSARAAAARVVYDDAHWRLSAALASYARLIGETDLLRTAHAELSAEVGNARRTSERLRLQNERLQAERAAAEQAAAQPADIAAEKRAEQAATAAASAAAEGGAWVAAAGGLGGAQAPRAHCAELEPTVEACAPAMLTPGRRLAAGPVSSAEPGIATPATRDITSVSTRGGVQALAAHEGSVSRDLLPDLGGLYVSSAVPHTLAPAAAHEAAEAVEAASVRGASVGQLQGESAGWGFERAQRQKAAEQAGQAGPQVRRRSASWTNMRLYDNPMFCGELQPEAEGGAAVRASAGSATAGAPPLVSTQPPRQAAEGTKAAEQLVPVSKSSSMMRLCRRVSRTFAQHD</sequence>
<keyword evidence="4" id="KW-1185">Reference proteome</keyword>
<feature type="coiled-coil region" evidence="1">
    <location>
        <begin position="115"/>
        <end position="182"/>
    </location>
</feature>
<dbReference type="Proteomes" id="UP000236333">
    <property type="component" value="Unassembled WGS sequence"/>
</dbReference>
<feature type="region of interest" description="Disordered" evidence="2">
    <location>
        <begin position="340"/>
        <end position="388"/>
    </location>
</feature>
<feature type="coiled-coil region" evidence="1">
    <location>
        <begin position="1086"/>
        <end position="1116"/>
    </location>
</feature>
<evidence type="ECO:0000256" key="1">
    <source>
        <dbReference type="SAM" id="Coils"/>
    </source>
</evidence>
<evidence type="ECO:0000313" key="4">
    <source>
        <dbReference type="Proteomes" id="UP000236333"/>
    </source>
</evidence>
<feature type="region of interest" description="Disordered" evidence="2">
    <location>
        <begin position="959"/>
        <end position="1003"/>
    </location>
</feature>
<comment type="caution">
    <text evidence="3">The sequence shown here is derived from an EMBL/GenBank/DDBJ whole genome shotgun (WGS) entry which is preliminary data.</text>
</comment>
<protein>
    <submittedName>
        <fullName evidence="3">Uncharacterized protein</fullName>
    </submittedName>
</protein>
<feature type="coiled-coil region" evidence="1">
    <location>
        <begin position="601"/>
        <end position="635"/>
    </location>
</feature>
<gene>
    <name evidence="3" type="ORF">TSOC_008471</name>
</gene>
<accession>A0A2J7ZYF5</accession>
<name>A0A2J7ZYF5_9CHLO</name>
<feature type="region of interest" description="Disordered" evidence="2">
    <location>
        <begin position="1"/>
        <end position="42"/>
    </location>
</feature>
<feature type="region of interest" description="Disordered" evidence="2">
    <location>
        <begin position="1324"/>
        <end position="1354"/>
    </location>
</feature>
<feature type="compositionally biased region" description="Low complexity" evidence="2">
    <location>
        <begin position="1324"/>
        <end position="1337"/>
    </location>
</feature>
<feature type="compositionally biased region" description="Pro residues" evidence="2">
    <location>
        <begin position="373"/>
        <end position="384"/>
    </location>
</feature>
<proteinExistence type="predicted"/>
<feature type="region of interest" description="Disordered" evidence="2">
    <location>
        <begin position="829"/>
        <end position="861"/>
    </location>
</feature>
<reference evidence="3 4" key="1">
    <citation type="journal article" date="2017" name="Mol. Biol. Evol.">
        <title>The 4-celled Tetrabaena socialis nuclear genome reveals the essential components for genetic control of cell number at the origin of multicellularity in the volvocine lineage.</title>
        <authorList>
            <person name="Featherston J."/>
            <person name="Arakaki Y."/>
            <person name="Hanschen E.R."/>
            <person name="Ferris P.J."/>
            <person name="Michod R.E."/>
            <person name="Olson B.J.S.C."/>
            <person name="Nozaki H."/>
            <person name="Durand P.M."/>
        </authorList>
    </citation>
    <scope>NUCLEOTIDE SEQUENCE [LARGE SCALE GENOMIC DNA]</scope>
    <source>
        <strain evidence="3 4">NIES-571</strain>
    </source>
</reference>
<feature type="compositionally biased region" description="Basic and acidic residues" evidence="2">
    <location>
        <begin position="345"/>
        <end position="356"/>
    </location>
</feature>
<organism evidence="3 4">
    <name type="scientific">Tetrabaena socialis</name>
    <dbReference type="NCBI Taxonomy" id="47790"/>
    <lineage>
        <taxon>Eukaryota</taxon>
        <taxon>Viridiplantae</taxon>
        <taxon>Chlorophyta</taxon>
        <taxon>core chlorophytes</taxon>
        <taxon>Chlorophyceae</taxon>
        <taxon>CS clade</taxon>
        <taxon>Chlamydomonadales</taxon>
        <taxon>Tetrabaenaceae</taxon>
        <taxon>Tetrabaena</taxon>
    </lineage>
</organism>
<evidence type="ECO:0000256" key="2">
    <source>
        <dbReference type="SAM" id="MobiDB-lite"/>
    </source>
</evidence>
<keyword evidence="1" id="KW-0175">Coiled coil</keyword>
<evidence type="ECO:0000313" key="3">
    <source>
        <dbReference type="EMBL" id="PNH05295.1"/>
    </source>
</evidence>
<dbReference type="EMBL" id="PGGS01000317">
    <property type="protein sequence ID" value="PNH05295.1"/>
    <property type="molecule type" value="Genomic_DNA"/>
</dbReference>